<dbReference type="AlphaFoldDB" id="A0ABD5LRS6"/>
<accession>A0ABD5LRS6</accession>
<gene>
    <name evidence="1" type="ORF">ABVB70_22555</name>
</gene>
<dbReference type="Proteomes" id="UP001438189">
    <property type="component" value="Unassembled WGS sequence"/>
</dbReference>
<dbReference type="RefSeq" id="WP_353574621.1">
    <property type="nucleotide sequence ID" value="NZ_JBETME010000012.1"/>
</dbReference>
<protein>
    <submittedName>
        <fullName evidence="1">Uncharacterized protein</fullName>
    </submittedName>
</protein>
<reference evidence="1 2" key="1">
    <citation type="submission" date="2024-06" db="EMBL/GenBank/DDBJ databases">
        <title>Genome sequencing of Agrobacterium spp. from tobacco in Serbia.</title>
        <authorList>
            <person name="Ilicic R.J."/>
            <person name="Studholme D.J."/>
            <person name="Jelusic A."/>
            <person name="Barac G."/>
            <person name="Bagi F."/>
            <person name="Popovic Milovanovic T."/>
        </authorList>
    </citation>
    <scope>NUCLEOTIDE SEQUENCE [LARGE SCALE GENOMIC DNA]</scope>
    <source>
        <strain evidence="1 2">DA1</strain>
    </source>
</reference>
<organism evidence="1 2">
    <name type="scientific">Agrobacterium radiobacter</name>
    <dbReference type="NCBI Taxonomy" id="362"/>
    <lineage>
        <taxon>Bacteria</taxon>
        <taxon>Pseudomonadati</taxon>
        <taxon>Pseudomonadota</taxon>
        <taxon>Alphaproteobacteria</taxon>
        <taxon>Hyphomicrobiales</taxon>
        <taxon>Rhizobiaceae</taxon>
        <taxon>Rhizobium/Agrobacterium group</taxon>
        <taxon>Agrobacterium</taxon>
        <taxon>Agrobacterium tumefaciens complex</taxon>
    </lineage>
</organism>
<proteinExistence type="predicted"/>
<name>A0ABD5LRS6_AGRRD</name>
<dbReference type="EMBL" id="JBETME010000012">
    <property type="protein sequence ID" value="MES4993104.1"/>
    <property type="molecule type" value="Genomic_DNA"/>
</dbReference>
<evidence type="ECO:0000313" key="1">
    <source>
        <dbReference type="EMBL" id="MES4993104.1"/>
    </source>
</evidence>
<sequence>MIYIIFALSTLVTAFFACRYYAARTLLVDHDIDKTIARKFASSGKAAELAELREQHAVMRNLLLDLIENEAAFPARQTTVSKDELSRMRADKIRRYREILAESRHVLQQHEAKNIFEHSSSPKRAERRI</sequence>
<comment type="caution">
    <text evidence="1">The sequence shown here is derived from an EMBL/GenBank/DDBJ whole genome shotgun (WGS) entry which is preliminary data.</text>
</comment>
<evidence type="ECO:0000313" key="2">
    <source>
        <dbReference type="Proteomes" id="UP001438189"/>
    </source>
</evidence>